<dbReference type="AlphaFoldDB" id="A0AAE9HX51"/>
<dbReference type="InterPro" id="IPR053149">
    <property type="entry name" value="TPK"/>
</dbReference>
<dbReference type="Pfam" id="PF04265">
    <property type="entry name" value="TPK_B1_binding"/>
    <property type="match status" value="1"/>
</dbReference>
<evidence type="ECO:0000259" key="6">
    <source>
        <dbReference type="SMART" id="SM00983"/>
    </source>
</evidence>
<dbReference type="GO" id="GO:0005524">
    <property type="term" value="F:ATP binding"/>
    <property type="evidence" value="ECO:0007669"/>
    <property type="project" value="UniProtKB-KW"/>
</dbReference>
<evidence type="ECO:0000256" key="5">
    <source>
        <dbReference type="NCBIfam" id="TIGR01378"/>
    </source>
</evidence>
<evidence type="ECO:0000313" key="7">
    <source>
        <dbReference type="EMBL" id="URD68261.1"/>
    </source>
</evidence>
<dbReference type="Pfam" id="PF04263">
    <property type="entry name" value="TPK_catalytic"/>
    <property type="match status" value="1"/>
</dbReference>
<keyword evidence="1 7" id="KW-0808">Transferase</keyword>
<keyword evidence="3" id="KW-0418">Kinase</keyword>
<evidence type="ECO:0000256" key="3">
    <source>
        <dbReference type="ARBA" id="ARBA00022777"/>
    </source>
</evidence>
<accession>A0AAE9HX51</accession>
<organism evidence="7 8">
    <name type="scientific">Conchiformibius steedae DSM 2580</name>
    <dbReference type="NCBI Taxonomy" id="1121352"/>
    <lineage>
        <taxon>Bacteria</taxon>
        <taxon>Pseudomonadati</taxon>
        <taxon>Pseudomonadota</taxon>
        <taxon>Betaproteobacteria</taxon>
        <taxon>Neisseriales</taxon>
        <taxon>Neisseriaceae</taxon>
        <taxon>Conchiformibius</taxon>
    </lineage>
</organism>
<dbReference type="CDD" id="cd07995">
    <property type="entry name" value="TPK"/>
    <property type="match status" value="1"/>
</dbReference>
<dbReference type="GO" id="GO:0006772">
    <property type="term" value="P:thiamine metabolic process"/>
    <property type="evidence" value="ECO:0007669"/>
    <property type="project" value="UniProtKB-UniRule"/>
</dbReference>
<name>A0AAE9HX51_9NEIS</name>
<keyword evidence="2" id="KW-0547">Nucleotide-binding</keyword>
<proteinExistence type="predicted"/>
<evidence type="ECO:0000313" key="8">
    <source>
        <dbReference type="Proteomes" id="UP001056819"/>
    </source>
</evidence>
<gene>
    <name evidence="7" type="ORF">LNQ82_03630</name>
</gene>
<evidence type="ECO:0000256" key="1">
    <source>
        <dbReference type="ARBA" id="ARBA00022679"/>
    </source>
</evidence>
<evidence type="ECO:0000256" key="4">
    <source>
        <dbReference type="ARBA" id="ARBA00022840"/>
    </source>
</evidence>
<dbReference type="SMART" id="SM00983">
    <property type="entry name" value="TPK_B1_binding"/>
    <property type="match status" value="1"/>
</dbReference>
<dbReference type="SUPFAM" id="SSF63999">
    <property type="entry name" value="Thiamin pyrophosphokinase, catalytic domain"/>
    <property type="match status" value="1"/>
</dbReference>
<keyword evidence="4" id="KW-0067">ATP-binding</keyword>
<evidence type="ECO:0000256" key="2">
    <source>
        <dbReference type="ARBA" id="ARBA00022741"/>
    </source>
</evidence>
<protein>
    <recommendedName>
        <fullName evidence="5">Thiamine diphosphokinase</fullName>
        <ecNumber evidence="5">2.7.6.2</ecNumber>
    </recommendedName>
</protein>
<dbReference type="PANTHER" id="PTHR41299">
    <property type="entry name" value="THIAMINE PYROPHOSPHOKINASE"/>
    <property type="match status" value="1"/>
</dbReference>
<dbReference type="GO" id="GO:0004788">
    <property type="term" value="F:thiamine diphosphokinase activity"/>
    <property type="evidence" value="ECO:0007669"/>
    <property type="project" value="UniProtKB-UniRule"/>
</dbReference>
<dbReference type="GO" id="GO:0009229">
    <property type="term" value="P:thiamine diphosphate biosynthetic process"/>
    <property type="evidence" value="ECO:0007669"/>
    <property type="project" value="InterPro"/>
</dbReference>
<dbReference type="RefSeq" id="WP_027022089.1">
    <property type="nucleotide sequence ID" value="NZ_CP097501.1"/>
</dbReference>
<dbReference type="PANTHER" id="PTHR41299:SF1">
    <property type="entry name" value="THIAMINE PYROPHOSPHOKINASE"/>
    <property type="match status" value="1"/>
</dbReference>
<dbReference type="GO" id="GO:0030975">
    <property type="term" value="F:thiamine binding"/>
    <property type="evidence" value="ECO:0007669"/>
    <property type="project" value="InterPro"/>
</dbReference>
<dbReference type="InterPro" id="IPR036759">
    <property type="entry name" value="TPK_catalytic_sf"/>
</dbReference>
<dbReference type="EMBL" id="CP097501">
    <property type="protein sequence ID" value="URD68261.1"/>
    <property type="molecule type" value="Genomic_DNA"/>
</dbReference>
<dbReference type="InterPro" id="IPR007371">
    <property type="entry name" value="TPK_catalytic"/>
</dbReference>
<dbReference type="Gene3D" id="3.40.50.10240">
    <property type="entry name" value="Thiamin pyrophosphokinase, catalytic domain"/>
    <property type="match status" value="1"/>
</dbReference>
<dbReference type="NCBIfam" id="TIGR01378">
    <property type="entry name" value="thi_PPkinase"/>
    <property type="match status" value="1"/>
</dbReference>
<dbReference type="GO" id="GO:0016301">
    <property type="term" value="F:kinase activity"/>
    <property type="evidence" value="ECO:0007669"/>
    <property type="project" value="UniProtKB-KW"/>
</dbReference>
<dbReference type="EC" id="2.7.6.2" evidence="5"/>
<dbReference type="InterPro" id="IPR007373">
    <property type="entry name" value="Thiamin_PyroPKinase_B1-bd"/>
</dbReference>
<reference evidence="7" key="1">
    <citation type="submission" date="2022-05" db="EMBL/GenBank/DDBJ databases">
        <title>Alysiella filiformis genome sequencing.</title>
        <authorList>
            <person name="Viehboeck T."/>
        </authorList>
    </citation>
    <scope>NUCLEOTIDE SEQUENCE</scope>
    <source>
        <strain evidence="7">DSM 2580</strain>
    </source>
</reference>
<sequence>MKTLIFCAGAANPDFSLLAQDKPALLVGVDAGAARLAAAGFMPDWAVGDFDSAPPPQACPNILRLPAAKNDTDLEAALLHLLPRYPLDEIEKIVILGALGAGRLDHLLCNVGLGVQPRFATWREKFYFAEQGQSLRFLNAGNHRIRREADKPYLSFIGLTPLADVHLHGVRYPLTGADYAYPPALISNEFLADEMTCRFRAGVLALIQSADVPK</sequence>
<dbReference type="Proteomes" id="UP001056819">
    <property type="component" value="Chromosome"/>
</dbReference>
<feature type="domain" description="Thiamin pyrophosphokinase thiamin-binding" evidence="6">
    <location>
        <begin position="141"/>
        <end position="205"/>
    </location>
</feature>
<dbReference type="InterPro" id="IPR006282">
    <property type="entry name" value="Thi_PPkinase"/>
</dbReference>